<protein>
    <submittedName>
        <fullName evidence="1">Uncharacterized protein</fullName>
    </submittedName>
</protein>
<dbReference type="RefSeq" id="WP_097156078.1">
    <property type="nucleotide sequence ID" value="NZ_OBEL01000011.1"/>
</dbReference>
<organism evidence="1 2">
    <name type="scientific">Cohaesibacter gelatinilyticus</name>
    <dbReference type="NCBI Taxonomy" id="372072"/>
    <lineage>
        <taxon>Bacteria</taxon>
        <taxon>Pseudomonadati</taxon>
        <taxon>Pseudomonadota</taxon>
        <taxon>Alphaproteobacteria</taxon>
        <taxon>Hyphomicrobiales</taxon>
        <taxon>Cohaesibacteraceae</taxon>
    </lineage>
</organism>
<dbReference type="OrthoDB" id="6481894at2"/>
<gene>
    <name evidence="1" type="ORF">SAMN06265368_4826</name>
</gene>
<proteinExistence type="predicted"/>
<reference evidence="1 2" key="1">
    <citation type="submission" date="2017-09" db="EMBL/GenBank/DDBJ databases">
        <authorList>
            <person name="Ehlers B."/>
            <person name="Leendertz F.H."/>
        </authorList>
    </citation>
    <scope>NUCLEOTIDE SEQUENCE [LARGE SCALE GENOMIC DNA]</scope>
    <source>
        <strain evidence="1 2">DSM 18289</strain>
    </source>
</reference>
<evidence type="ECO:0000313" key="1">
    <source>
        <dbReference type="EMBL" id="SNZ21701.1"/>
    </source>
</evidence>
<dbReference type="AlphaFoldDB" id="A0A285PP47"/>
<accession>A0A285PP47</accession>
<dbReference type="EMBL" id="OBEL01000011">
    <property type="protein sequence ID" value="SNZ21701.1"/>
    <property type="molecule type" value="Genomic_DNA"/>
</dbReference>
<dbReference type="Proteomes" id="UP000219439">
    <property type="component" value="Unassembled WGS sequence"/>
</dbReference>
<sequence>MTDIAEERIVFAVMTNTDLTEGRGHQYVKHYCWLKATAVRLAIRSYVQGANSPVREQVAYRIGGTWYLPGKIEKATEADKIAQASIDEKQEAADKFDRAVEAAIKAGLSEEHIQALKGQA</sequence>
<keyword evidence="2" id="KW-1185">Reference proteome</keyword>
<evidence type="ECO:0000313" key="2">
    <source>
        <dbReference type="Proteomes" id="UP000219439"/>
    </source>
</evidence>
<name>A0A285PP47_9HYPH</name>